<dbReference type="SMART" id="SM00108">
    <property type="entry name" value="B_lectin"/>
    <property type="match status" value="1"/>
</dbReference>
<keyword evidence="3" id="KW-1185">Reference proteome</keyword>
<dbReference type="InterPro" id="IPR001480">
    <property type="entry name" value="Bulb-type_lectin_dom"/>
</dbReference>
<organism evidence="2 3">
    <name type="scientific">Dictyostelium purpureum</name>
    <name type="common">Slime mold</name>
    <dbReference type="NCBI Taxonomy" id="5786"/>
    <lineage>
        <taxon>Eukaryota</taxon>
        <taxon>Amoebozoa</taxon>
        <taxon>Evosea</taxon>
        <taxon>Eumycetozoa</taxon>
        <taxon>Dictyostelia</taxon>
        <taxon>Dictyosteliales</taxon>
        <taxon>Dictyosteliaceae</taxon>
        <taxon>Dictyostelium</taxon>
    </lineage>
</organism>
<evidence type="ECO:0000259" key="1">
    <source>
        <dbReference type="PROSITE" id="PS50927"/>
    </source>
</evidence>
<protein>
    <recommendedName>
        <fullName evidence="1">Bulb-type lectin domain-containing protein</fullName>
    </recommendedName>
</protein>
<dbReference type="AlphaFoldDB" id="F0ZC59"/>
<dbReference type="InterPro" id="IPR036426">
    <property type="entry name" value="Bulb-type_lectin_dom_sf"/>
</dbReference>
<accession>F0ZC59</accession>
<dbReference type="OrthoDB" id="20685at2759"/>
<dbReference type="GeneID" id="10507179"/>
<dbReference type="RefSeq" id="XP_003285025.1">
    <property type="nucleotide sequence ID" value="XM_003284977.1"/>
</dbReference>
<dbReference type="OMA" id="WSSNTCN"/>
<feature type="domain" description="Bulb-type lectin" evidence="1">
    <location>
        <begin position="3"/>
        <end position="128"/>
    </location>
</feature>
<name>F0ZC59_DICPU</name>
<dbReference type="EMBL" id="GL870976">
    <property type="protein sequence ID" value="EGC38467.1"/>
    <property type="molecule type" value="Genomic_DNA"/>
</dbReference>
<dbReference type="Gene3D" id="2.90.10.10">
    <property type="entry name" value="Bulb-type lectin domain"/>
    <property type="match status" value="2"/>
</dbReference>
<evidence type="ECO:0000313" key="2">
    <source>
        <dbReference type="EMBL" id="EGC38467.1"/>
    </source>
</evidence>
<dbReference type="eggNOG" id="ENOG502RSP9">
    <property type="taxonomic scope" value="Eukaryota"/>
</dbReference>
<dbReference type="SUPFAM" id="SSF51110">
    <property type="entry name" value="alpha-D-mannose-specific plant lectins"/>
    <property type="match status" value="1"/>
</dbReference>
<dbReference type="InParanoid" id="F0ZC59"/>
<gene>
    <name evidence="2" type="ORF">DICPUDRAFT_75958</name>
</gene>
<evidence type="ECO:0000313" key="3">
    <source>
        <dbReference type="Proteomes" id="UP000001064"/>
    </source>
</evidence>
<sequence length="135" mass="15360">MIKDTLQIDETLHSDEGVGKLVSWNDRYEAVMQTDGNWVVYSIPKSSEEKRRVIFASHSEKHGHHPYRMIMQGDGNLCLYDTKNHCTWSSNTCNKKTHKSGPYFVRLYDSGSLKVFDGSNDTLWSSPIDSALGKC</sequence>
<dbReference type="VEuPathDB" id="AmoebaDB:DICPUDRAFT_75958"/>
<dbReference type="PROSITE" id="PS50927">
    <property type="entry name" value="BULB_LECTIN"/>
    <property type="match status" value="1"/>
</dbReference>
<proteinExistence type="predicted"/>
<dbReference type="KEGG" id="dpp:DICPUDRAFT_75958"/>
<dbReference type="Proteomes" id="UP000001064">
    <property type="component" value="Unassembled WGS sequence"/>
</dbReference>
<reference evidence="3" key="1">
    <citation type="journal article" date="2011" name="Genome Biol.">
        <title>Comparative genomics of the social amoebae Dictyostelium discoideum and Dictyostelium purpureum.</title>
        <authorList>
            <consortium name="US DOE Joint Genome Institute (JGI-PGF)"/>
            <person name="Sucgang R."/>
            <person name="Kuo A."/>
            <person name="Tian X."/>
            <person name="Salerno W."/>
            <person name="Parikh A."/>
            <person name="Feasley C.L."/>
            <person name="Dalin E."/>
            <person name="Tu H."/>
            <person name="Huang E."/>
            <person name="Barry K."/>
            <person name="Lindquist E."/>
            <person name="Shapiro H."/>
            <person name="Bruce D."/>
            <person name="Schmutz J."/>
            <person name="Salamov A."/>
            <person name="Fey P."/>
            <person name="Gaudet P."/>
            <person name="Anjard C."/>
            <person name="Babu M.M."/>
            <person name="Basu S."/>
            <person name="Bushmanova Y."/>
            <person name="van der Wel H."/>
            <person name="Katoh-Kurasawa M."/>
            <person name="Dinh C."/>
            <person name="Coutinho P.M."/>
            <person name="Saito T."/>
            <person name="Elias M."/>
            <person name="Schaap P."/>
            <person name="Kay R.R."/>
            <person name="Henrissat B."/>
            <person name="Eichinger L."/>
            <person name="Rivero F."/>
            <person name="Putnam N.H."/>
            <person name="West C.M."/>
            <person name="Loomis W.F."/>
            <person name="Chisholm R.L."/>
            <person name="Shaulsky G."/>
            <person name="Strassmann J.E."/>
            <person name="Queller D.C."/>
            <person name="Kuspa A."/>
            <person name="Grigoriev I.V."/>
        </authorList>
    </citation>
    <scope>NUCLEOTIDE SEQUENCE [LARGE SCALE GENOMIC DNA]</scope>
    <source>
        <strain evidence="3">QSDP1</strain>
    </source>
</reference>